<accession>A0A420XY88</accession>
<dbReference type="STRING" id="177199.A0A420XY88"/>
<proteinExistence type="predicted"/>
<dbReference type="AlphaFoldDB" id="A0A420XY88"/>
<evidence type="ECO:0000313" key="1">
    <source>
        <dbReference type="EMBL" id="RKU40509.1"/>
    </source>
</evidence>
<evidence type="ECO:0000313" key="2">
    <source>
        <dbReference type="Proteomes" id="UP000275385"/>
    </source>
</evidence>
<gene>
    <name evidence="1" type="ORF">DL546_000301</name>
</gene>
<comment type="caution">
    <text evidence="1">The sequence shown here is derived from an EMBL/GenBank/DDBJ whole genome shotgun (WGS) entry which is preliminary data.</text>
</comment>
<dbReference type="OrthoDB" id="10257314at2759"/>
<dbReference type="Proteomes" id="UP000275385">
    <property type="component" value="Unassembled WGS sequence"/>
</dbReference>
<reference evidence="1 2" key="1">
    <citation type="submission" date="2018-08" db="EMBL/GenBank/DDBJ databases">
        <title>Draft genome of the lignicolous fungus Coniochaeta pulveracea.</title>
        <authorList>
            <person name="Borstlap C.J."/>
            <person name="De Witt R.N."/>
            <person name="Botha A."/>
            <person name="Volschenk H."/>
        </authorList>
    </citation>
    <scope>NUCLEOTIDE SEQUENCE [LARGE SCALE GENOMIC DNA]</scope>
    <source>
        <strain evidence="1 2">CAB683</strain>
    </source>
</reference>
<dbReference type="EMBL" id="QVQW01000100">
    <property type="protein sequence ID" value="RKU40509.1"/>
    <property type="molecule type" value="Genomic_DNA"/>
</dbReference>
<name>A0A420XY88_9PEZI</name>
<sequence>MEWTKNQYNKQYEKWAPWLEDMYLYYFTKDNKASYTAKDELSKTKVTGNEQIDHLQDGVNNLVAGQVGQGGIAQPIGDMASREGFTRAERQGRDDKGSYLPGAAEPLAAGGEAVVGGVSDGLRGAGGLLAGLGGGQNTQERK</sequence>
<keyword evidence="2" id="KW-1185">Reference proteome</keyword>
<protein>
    <submittedName>
        <fullName evidence="1">Uncharacterized protein</fullName>
    </submittedName>
</protein>
<organism evidence="1 2">
    <name type="scientific">Coniochaeta pulveracea</name>
    <dbReference type="NCBI Taxonomy" id="177199"/>
    <lineage>
        <taxon>Eukaryota</taxon>
        <taxon>Fungi</taxon>
        <taxon>Dikarya</taxon>
        <taxon>Ascomycota</taxon>
        <taxon>Pezizomycotina</taxon>
        <taxon>Sordariomycetes</taxon>
        <taxon>Sordariomycetidae</taxon>
        <taxon>Coniochaetales</taxon>
        <taxon>Coniochaetaceae</taxon>
        <taxon>Coniochaeta</taxon>
    </lineage>
</organism>